<dbReference type="Proteomes" id="UP000281474">
    <property type="component" value="Unassembled WGS sequence"/>
</dbReference>
<evidence type="ECO:0000256" key="7">
    <source>
        <dbReference type="RuleBase" id="RU362064"/>
    </source>
</evidence>
<keyword evidence="1 7" id="KW-1003">Cell membrane</keyword>
<protein>
    <recommendedName>
        <fullName evidence="7">Flagellar protein</fullName>
    </recommendedName>
</protein>
<dbReference type="GO" id="GO:0005886">
    <property type="term" value="C:plasma membrane"/>
    <property type="evidence" value="ECO:0007669"/>
    <property type="project" value="UniProtKB-SubCell"/>
</dbReference>
<feature type="transmembrane region" description="Helical" evidence="7">
    <location>
        <begin position="27"/>
        <end position="48"/>
    </location>
</feature>
<keyword evidence="8" id="KW-0969">Cilium</keyword>
<comment type="caution">
    <text evidence="8">The sequence shown here is derived from an EMBL/GenBank/DDBJ whole genome shotgun (WGS) entry which is preliminary data.</text>
</comment>
<dbReference type="InterPro" id="IPR022781">
    <property type="entry name" value="Flagellar_biosynth_FliO"/>
</dbReference>
<dbReference type="PANTHER" id="PTHR38766:SF1">
    <property type="entry name" value="FLAGELLAR PROTEIN FLIO"/>
    <property type="match status" value="1"/>
</dbReference>
<dbReference type="PANTHER" id="PTHR38766">
    <property type="entry name" value="FLAGELLAR PROTEIN FLIO"/>
    <property type="match status" value="1"/>
</dbReference>
<gene>
    <name evidence="8" type="primary">fliO</name>
    <name evidence="8" type="ORF">D5018_00475</name>
</gene>
<dbReference type="GO" id="GO:0044781">
    <property type="term" value="P:bacterial-type flagellum organization"/>
    <property type="evidence" value="ECO:0007669"/>
    <property type="project" value="UniProtKB-UniRule"/>
</dbReference>
<evidence type="ECO:0000313" key="9">
    <source>
        <dbReference type="Proteomes" id="UP000281474"/>
    </source>
</evidence>
<dbReference type="Pfam" id="PF04347">
    <property type="entry name" value="FliO"/>
    <property type="match status" value="1"/>
</dbReference>
<keyword evidence="3 7" id="KW-1133">Transmembrane helix</keyword>
<keyword evidence="2 7" id="KW-0812">Transmembrane</keyword>
<dbReference type="RefSeq" id="WP_121837027.1">
    <property type="nucleotide sequence ID" value="NZ_ML014753.1"/>
</dbReference>
<dbReference type="NCBIfam" id="TIGR03500">
    <property type="entry name" value="FliO_TIGR"/>
    <property type="match status" value="1"/>
</dbReference>
<dbReference type="OrthoDB" id="5741235at2"/>
<evidence type="ECO:0000256" key="5">
    <source>
        <dbReference type="ARBA" id="ARBA00023143"/>
    </source>
</evidence>
<comment type="subcellular location">
    <subcellularLocation>
        <location evidence="7">Cell membrane</location>
    </subcellularLocation>
    <subcellularLocation>
        <location evidence="7">Bacterial flagellum basal body</location>
    </subcellularLocation>
</comment>
<sequence>MNSLLVTTLATTSSSNTVEAPSALGSFASMIGGLVVVVMIILVLAYLVRRFNLTPASNGVMKTLAVTPVGQKEKLVLMEMDGKQYLLGVTQHQITLLDKIKDPIEVKAESFAEKLRQAKGRKEDAPN</sequence>
<name>A0A3L8Q392_9GAMM</name>
<keyword evidence="5 7" id="KW-0975">Bacterial flagellum</keyword>
<evidence type="ECO:0000256" key="3">
    <source>
        <dbReference type="ARBA" id="ARBA00022989"/>
    </source>
</evidence>
<evidence type="ECO:0000313" key="8">
    <source>
        <dbReference type="EMBL" id="RLV61628.1"/>
    </source>
</evidence>
<dbReference type="AlphaFoldDB" id="A0A3L8Q392"/>
<proteinExistence type="inferred from homology"/>
<keyword evidence="8" id="KW-0282">Flagellum</keyword>
<dbReference type="GO" id="GO:0009425">
    <property type="term" value="C:bacterial-type flagellum basal body"/>
    <property type="evidence" value="ECO:0007669"/>
    <property type="project" value="UniProtKB-SubCell"/>
</dbReference>
<organism evidence="8 9">
    <name type="scientific">Parashewanella curva</name>
    <dbReference type="NCBI Taxonomy" id="2338552"/>
    <lineage>
        <taxon>Bacteria</taxon>
        <taxon>Pseudomonadati</taxon>
        <taxon>Pseudomonadota</taxon>
        <taxon>Gammaproteobacteria</taxon>
        <taxon>Alteromonadales</taxon>
        <taxon>Shewanellaceae</taxon>
        <taxon>Parashewanella</taxon>
    </lineage>
</organism>
<reference evidence="8 9" key="1">
    <citation type="submission" date="2018-09" db="EMBL/GenBank/DDBJ databases">
        <title>Phylogeny of the Shewanellaceae, and recommendation for two new genera, Pseudoshewanella and Parashewanella.</title>
        <authorList>
            <person name="Wang G."/>
        </authorList>
    </citation>
    <scope>NUCLEOTIDE SEQUENCE [LARGE SCALE GENOMIC DNA]</scope>
    <source>
        <strain evidence="8 9">C51</strain>
    </source>
</reference>
<dbReference type="EMBL" id="QZEI01000001">
    <property type="protein sequence ID" value="RLV61628.1"/>
    <property type="molecule type" value="Genomic_DNA"/>
</dbReference>
<keyword evidence="9" id="KW-1185">Reference proteome</keyword>
<keyword evidence="4 7" id="KW-0472">Membrane</keyword>
<keyword evidence="8" id="KW-0966">Cell projection</keyword>
<dbReference type="InterPro" id="IPR052205">
    <property type="entry name" value="FliO/MopB"/>
</dbReference>
<evidence type="ECO:0000256" key="2">
    <source>
        <dbReference type="ARBA" id="ARBA00022692"/>
    </source>
</evidence>
<evidence type="ECO:0000256" key="1">
    <source>
        <dbReference type="ARBA" id="ARBA00022475"/>
    </source>
</evidence>
<comment type="similarity">
    <text evidence="6 7">Belongs to the FliO/MopB family.</text>
</comment>
<evidence type="ECO:0000256" key="6">
    <source>
        <dbReference type="ARBA" id="ARBA00037937"/>
    </source>
</evidence>
<accession>A0A3L8Q392</accession>
<evidence type="ECO:0000256" key="4">
    <source>
        <dbReference type="ARBA" id="ARBA00023136"/>
    </source>
</evidence>